<dbReference type="InterPro" id="IPR029044">
    <property type="entry name" value="Nucleotide-diphossugar_trans"/>
</dbReference>
<dbReference type="GO" id="GO:0046872">
    <property type="term" value="F:metal ion binding"/>
    <property type="evidence" value="ECO:0007669"/>
    <property type="project" value="UniProtKB-KW"/>
</dbReference>
<evidence type="ECO:0000256" key="3">
    <source>
        <dbReference type="ARBA" id="ARBA00022723"/>
    </source>
</evidence>
<dbReference type="InterPro" id="IPR013482">
    <property type="entry name" value="Molybde_CF_guanTrfase"/>
</dbReference>
<keyword evidence="5 8" id="KW-0460">Magnesium</keyword>
<feature type="binding site" evidence="8">
    <location>
        <position position="30"/>
    </location>
    <ligand>
        <name>GTP</name>
        <dbReference type="ChEBI" id="CHEBI:37565"/>
    </ligand>
</feature>
<dbReference type="GO" id="GO:0006777">
    <property type="term" value="P:Mo-molybdopterin cofactor biosynthetic process"/>
    <property type="evidence" value="ECO:0007669"/>
    <property type="project" value="UniProtKB-KW"/>
</dbReference>
<comment type="cofactor">
    <cofactor evidence="8">
        <name>Mg(2+)</name>
        <dbReference type="ChEBI" id="CHEBI:18420"/>
    </cofactor>
</comment>
<comment type="domain">
    <text evidence="8">The N-terminal domain determines nucleotide recognition and specific binding, while the C-terminal domain determines the specific binding to the target protein.</text>
</comment>
<evidence type="ECO:0000256" key="8">
    <source>
        <dbReference type="HAMAP-Rule" id="MF_00316"/>
    </source>
</evidence>
<dbReference type="GO" id="GO:0005525">
    <property type="term" value="F:GTP binding"/>
    <property type="evidence" value="ECO:0007669"/>
    <property type="project" value="UniProtKB-UniRule"/>
</dbReference>
<organism evidence="10 11">
    <name type="scientific">Cohnella fermenti</name>
    <dbReference type="NCBI Taxonomy" id="2565925"/>
    <lineage>
        <taxon>Bacteria</taxon>
        <taxon>Bacillati</taxon>
        <taxon>Bacillota</taxon>
        <taxon>Bacilli</taxon>
        <taxon>Bacillales</taxon>
        <taxon>Paenibacillaceae</taxon>
        <taxon>Cohnella</taxon>
    </lineage>
</organism>
<evidence type="ECO:0000256" key="1">
    <source>
        <dbReference type="ARBA" id="ARBA00022490"/>
    </source>
</evidence>
<name>A0A4S4BFF0_9BACL</name>
<comment type="function">
    <text evidence="8">Transfers a GMP moiety from GTP to Mo-molybdopterin (Mo-MPT) cofactor (Moco or molybdenum cofactor) to form Mo-molybdopterin guanine dinucleotide (Mo-MGD) cofactor.</text>
</comment>
<evidence type="ECO:0000256" key="6">
    <source>
        <dbReference type="ARBA" id="ARBA00023134"/>
    </source>
</evidence>
<accession>A0A4S4BFF0</accession>
<keyword evidence="11" id="KW-1185">Reference proteome</keyword>
<dbReference type="AlphaFoldDB" id="A0A4S4BFF0"/>
<dbReference type="Gene3D" id="3.90.550.10">
    <property type="entry name" value="Spore Coat Polysaccharide Biosynthesis Protein SpsA, Chain A"/>
    <property type="match status" value="1"/>
</dbReference>
<keyword evidence="4 8" id="KW-0547">Nucleotide-binding</keyword>
<evidence type="ECO:0000256" key="4">
    <source>
        <dbReference type="ARBA" id="ARBA00022741"/>
    </source>
</evidence>
<keyword evidence="10" id="KW-0548">Nucleotidyltransferase</keyword>
<dbReference type="EMBL" id="SSOB01000064">
    <property type="protein sequence ID" value="THF73046.1"/>
    <property type="molecule type" value="Genomic_DNA"/>
</dbReference>
<dbReference type="Proteomes" id="UP000310636">
    <property type="component" value="Unassembled WGS sequence"/>
</dbReference>
<dbReference type="GO" id="GO:0005737">
    <property type="term" value="C:cytoplasm"/>
    <property type="evidence" value="ECO:0007669"/>
    <property type="project" value="UniProtKB-SubCell"/>
</dbReference>
<gene>
    <name evidence="8" type="primary">mobA</name>
    <name evidence="10" type="ORF">E6C55_30875</name>
</gene>
<dbReference type="CDD" id="cd02503">
    <property type="entry name" value="MobA"/>
    <property type="match status" value="1"/>
</dbReference>
<dbReference type="PANTHER" id="PTHR19136:SF81">
    <property type="entry name" value="MOLYBDENUM COFACTOR GUANYLYLTRANSFERASE"/>
    <property type="match status" value="1"/>
</dbReference>
<comment type="subcellular location">
    <subcellularLocation>
        <location evidence="8">Cytoplasm</location>
    </subcellularLocation>
</comment>
<keyword evidence="1 8" id="KW-0963">Cytoplasm</keyword>
<dbReference type="InterPro" id="IPR025877">
    <property type="entry name" value="MobA-like_NTP_Trfase"/>
</dbReference>
<keyword evidence="7 8" id="KW-0501">Molybdenum cofactor biosynthesis</keyword>
<dbReference type="PANTHER" id="PTHR19136">
    <property type="entry name" value="MOLYBDENUM COFACTOR GUANYLYLTRANSFERASE"/>
    <property type="match status" value="1"/>
</dbReference>
<comment type="catalytic activity">
    <reaction evidence="8">
        <text>Mo-molybdopterin + GTP + H(+) = Mo-molybdopterin guanine dinucleotide + diphosphate</text>
        <dbReference type="Rhea" id="RHEA:34243"/>
        <dbReference type="ChEBI" id="CHEBI:15378"/>
        <dbReference type="ChEBI" id="CHEBI:33019"/>
        <dbReference type="ChEBI" id="CHEBI:37565"/>
        <dbReference type="ChEBI" id="CHEBI:71302"/>
        <dbReference type="ChEBI" id="CHEBI:71310"/>
        <dbReference type="EC" id="2.7.7.77"/>
    </reaction>
</comment>
<evidence type="ECO:0000313" key="11">
    <source>
        <dbReference type="Proteomes" id="UP000310636"/>
    </source>
</evidence>
<dbReference type="Pfam" id="PF12804">
    <property type="entry name" value="NTP_transf_3"/>
    <property type="match status" value="1"/>
</dbReference>
<keyword evidence="6 8" id="KW-0342">GTP-binding</keyword>
<evidence type="ECO:0000256" key="5">
    <source>
        <dbReference type="ARBA" id="ARBA00022842"/>
    </source>
</evidence>
<feature type="domain" description="MobA-like NTP transferase" evidence="9">
    <location>
        <begin position="14"/>
        <end position="170"/>
    </location>
</feature>
<feature type="binding site" evidence="8">
    <location>
        <position position="107"/>
    </location>
    <ligand>
        <name>Mg(2+)</name>
        <dbReference type="ChEBI" id="CHEBI:18420"/>
    </ligand>
</feature>
<feature type="binding site" evidence="8">
    <location>
        <position position="78"/>
    </location>
    <ligand>
        <name>GTP</name>
        <dbReference type="ChEBI" id="CHEBI:37565"/>
    </ligand>
</feature>
<comment type="caution">
    <text evidence="10">The sequence shown here is derived from an EMBL/GenBank/DDBJ whole genome shotgun (WGS) entry which is preliminary data.</text>
</comment>
<evidence type="ECO:0000259" key="9">
    <source>
        <dbReference type="Pfam" id="PF12804"/>
    </source>
</evidence>
<keyword evidence="2 8" id="KW-0808">Transferase</keyword>
<feature type="binding site" evidence="8">
    <location>
        <position position="107"/>
    </location>
    <ligand>
        <name>GTP</name>
        <dbReference type="ChEBI" id="CHEBI:37565"/>
    </ligand>
</feature>
<evidence type="ECO:0000313" key="10">
    <source>
        <dbReference type="EMBL" id="THF73046.1"/>
    </source>
</evidence>
<comment type="similarity">
    <text evidence="8">Belongs to the MobA family.</text>
</comment>
<dbReference type="EC" id="2.7.7.77" evidence="8"/>
<dbReference type="SUPFAM" id="SSF53448">
    <property type="entry name" value="Nucleotide-diphospho-sugar transferases"/>
    <property type="match status" value="1"/>
</dbReference>
<proteinExistence type="inferred from homology"/>
<protein>
    <recommendedName>
        <fullName evidence="8">Probable molybdenum cofactor guanylyltransferase</fullName>
        <shortName evidence="8">MoCo guanylyltransferase</shortName>
        <ecNumber evidence="8">2.7.7.77</ecNumber>
    </recommendedName>
    <alternativeName>
        <fullName evidence="8">GTP:molybdopterin guanylyltransferase</fullName>
    </alternativeName>
    <alternativeName>
        <fullName evidence="8">Mo-MPT guanylyltransferase</fullName>
    </alternativeName>
    <alternativeName>
        <fullName evidence="8">Molybdopterin guanylyltransferase</fullName>
    </alternativeName>
    <alternativeName>
        <fullName evidence="8">Molybdopterin-guanine dinucleotide synthase</fullName>
        <shortName evidence="8">MGD synthase</shortName>
    </alternativeName>
</protein>
<feature type="binding site" evidence="8">
    <location>
        <begin position="17"/>
        <end position="19"/>
    </location>
    <ligand>
        <name>GTP</name>
        <dbReference type="ChEBI" id="CHEBI:37565"/>
    </ligand>
</feature>
<evidence type="ECO:0000256" key="2">
    <source>
        <dbReference type="ARBA" id="ARBA00022679"/>
    </source>
</evidence>
<reference evidence="10 11" key="1">
    <citation type="submission" date="2019-04" db="EMBL/GenBank/DDBJ databases">
        <title>Cohnella sp. nov. isolated from preserved vegetables.</title>
        <authorList>
            <person name="Lin S.-Y."/>
            <person name="Hung M.-H."/>
            <person name="Young C.-C."/>
        </authorList>
    </citation>
    <scope>NUCLEOTIDE SEQUENCE [LARGE SCALE GENOMIC DNA]</scope>
    <source>
        <strain evidence="10 11">CC-MHH1044</strain>
    </source>
</reference>
<evidence type="ECO:0000256" key="7">
    <source>
        <dbReference type="ARBA" id="ARBA00023150"/>
    </source>
</evidence>
<comment type="caution">
    <text evidence="8">Lacks conserved residue(s) required for the propagation of feature annotation.</text>
</comment>
<sequence>MTVMGEKGMGSLEGVILAGGAGRRMGGVAKGLLPFAGAPLIRTISERMASRCKTVALVVATQRQAQELGGLGLPTRLDWLPGSGPLSALHIALLEAQEPLVWVSACDMPFVSPHAADWMAERLEASGANAIVPRVSGRLHPLQAIYRPECVLHSQSCLAQEERRMMALLEAVKPCVAEEEELRRAGIDTSFVTNINTPDDYARIAPH</sequence>
<dbReference type="HAMAP" id="MF_00316">
    <property type="entry name" value="MobA"/>
    <property type="match status" value="1"/>
</dbReference>
<dbReference type="GO" id="GO:0061603">
    <property type="term" value="F:molybdenum cofactor guanylyltransferase activity"/>
    <property type="evidence" value="ECO:0007669"/>
    <property type="project" value="UniProtKB-EC"/>
</dbReference>
<keyword evidence="3 8" id="KW-0479">Metal-binding</keyword>